<reference evidence="20" key="1">
    <citation type="submission" date="2022-10" db="EMBL/GenBank/DDBJ databases">
        <title>Determination and structural analysis of whole genome sequence of Sarocladium strictum F4-1.</title>
        <authorList>
            <person name="Hu L."/>
            <person name="Jiang Y."/>
        </authorList>
    </citation>
    <scope>NUCLEOTIDE SEQUENCE</scope>
    <source>
        <strain evidence="20">F4-1</strain>
    </source>
</reference>
<dbReference type="SFLD" id="SFLDG01018">
    <property type="entry name" value="Squalene/Phytoene_Synthase_Lik"/>
    <property type="match status" value="1"/>
</dbReference>
<dbReference type="AlphaFoldDB" id="A0AA39LBD2"/>
<feature type="transmembrane region" description="Helical" evidence="19">
    <location>
        <begin position="80"/>
        <end position="102"/>
    </location>
</feature>
<keyword evidence="16" id="KW-0511">Multifunctional enzyme</keyword>
<keyword evidence="15" id="KW-0413">Isomerase</keyword>
<comment type="caution">
    <text evidence="20">The sequence shown here is derived from an EMBL/GenBank/DDBJ whole genome shotgun (WGS) entry which is preliminary data.</text>
</comment>
<protein>
    <recommendedName>
        <fullName evidence="9">Bifunctional lycopene cyclase/phytoene synthase</fullName>
        <ecNumber evidence="8">2.5.1.32</ecNumber>
        <ecNumber evidence="7">5.5.1.19</ecNumber>
    </recommendedName>
</protein>
<feature type="transmembrane region" description="Helical" evidence="19">
    <location>
        <begin position="36"/>
        <end position="55"/>
    </location>
</feature>
<dbReference type="GO" id="GO:0016020">
    <property type="term" value="C:membrane"/>
    <property type="evidence" value="ECO:0007669"/>
    <property type="project" value="UniProtKB-SubCell"/>
</dbReference>
<dbReference type="SFLD" id="SFLDG01212">
    <property type="entry name" value="Phytoene_synthase_like"/>
    <property type="match status" value="1"/>
</dbReference>
<dbReference type="SUPFAM" id="SSF48576">
    <property type="entry name" value="Terpenoid synthases"/>
    <property type="match status" value="1"/>
</dbReference>
<evidence type="ECO:0000256" key="12">
    <source>
        <dbReference type="ARBA" id="ARBA00022746"/>
    </source>
</evidence>
<dbReference type="EC" id="5.5.1.19" evidence="7"/>
<evidence type="ECO:0000256" key="18">
    <source>
        <dbReference type="ARBA" id="ARBA00029335"/>
    </source>
</evidence>
<evidence type="ECO:0000313" key="20">
    <source>
        <dbReference type="EMBL" id="KAK0390784.1"/>
    </source>
</evidence>
<dbReference type="GO" id="GO:0051996">
    <property type="term" value="F:squalene synthase [NAD(P)H] activity"/>
    <property type="evidence" value="ECO:0007669"/>
    <property type="project" value="InterPro"/>
</dbReference>
<feature type="transmembrane region" description="Helical" evidence="19">
    <location>
        <begin position="173"/>
        <end position="191"/>
    </location>
</feature>
<accession>A0AA39LBD2</accession>
<feature type="transmembrane region" description="Helical" evidence="19">
    <location>
        <begin position="223"/>
        <end position="240"/>
    </location>
</feature>
<evidence type="ECO:0000256" key="1">
    <source>
        <dbReference type="ARBA" id="ARBA00001805"/>
    </source>
</evidence>
<evidence type="ECO:0000256" key="16">
    <source>
        <dbReference type="ARBA" id="ARBA00023268"/>
    </source>
</evidence>
<keyword evidence="12" id="KW-0125">Carotenoid biosynthesis</keyword>
<evidence type="ECO:0000256" key="3">
    <source>
        <dbReference type="ARBA" id="ARBA00005089"/>
    </source>
</evidence>
<dbReference type="PROSITE" id="PS01045">
    <property type="entry name" value="SQUALEN_PHYTOEN_SYN_2"/>
    <property type="match status" value="1"/>
</dbReference>
<dbReference type="GO" id="GO:0004311">
    <property type="term" value="F:geranylgeranyl diphosphate synthase activity"/>
    <property type="evidence" value="ECO:0007669"/>
    <property type="project" value="InterPro"/>
</dbReference>
<evidence type="ECO:0000256" key="14">
    <source>
        <dbReference type="ARBA" id="ARBA00023136"/>
    </source>
</evidence>
<evidence type="ECO:0000313" key="21">
    <source>
        <dbReference type="Proteomes" id="UP001175261"/>
    </source>
</evidence>
<evidence type="ECO:0000256" key="7">
    <source>
        <dbReference type="ARBA" id="ARBA00012242"/>
    </source>
</evidence>
<comment type="catalytic activity">
    <reaction evidence="17">
        <text>gamma-carotene = all-trans-beta-carotene</text>
        <dbReference type="Rhea" id="RHEA:32239"/>
        <dbReference type="ChEBI" id="CHEBI:17579"/>
        <dbReference type="ChEBI" id="CHEBI:27740"/>
        <dbReference type="EC" id="5.5.1.19"/>
    </reaction>
</comment>
<dbReference type="Gene3D" id="1.10.600.10">
    <property type="entry name" value="Farnesyl Diphosphate Synthase"/>
    <property type="match status" value="1"/>
</dbReference>
<dbReference type="CDD" id="cd00683">
    <property type="entry name" value="Trans_IPPS_HH"/>
    <property type="match status" value="1"/>
</dbReference>
<organism evidence="20 21">
    <name type="scientific">Sarocladium strictum</name>
    <name type="common">Black bundle disease fungus</name>
    <name type="synonym">Acremonium strictum</name>
    <dbReference type="NCBI Taxonomy" id="5046"/>
    <lineage>
        <taxon>Eukaryota</taxon>
        <taxon>Fungi</taxon>
        <taxon>Dikarya</taxon>
        <taxon>Ascomycota</taxon>
        <taxon>Pezizomycotina</taxon>
        <taxon>Sordariomycetes</taxon>
        <taxon>Hypocreomycetidae</taxon>
        <taxon>Hypocreales</taxon>
        <taxon>Sarocladiaceae</taxon>
        <taxon>Sarocladium</taxon>
    </lineage>
</organism>
<dbReference type="Proteomes" id="UP001175261">
    <property type="component" value="Unassembled WGS sequence"/>
</dbReference>
<keyword evidence="14 19" id="KW-0472">Membrane</keyword>
<dbReference type="EC" id="2.5.1.32" evidence="8"/>
<name>A0AA39LBD2_SARSR</name>
<evidence type="ECO:0000256" key="4">
    <source>
        <dbReference type="ARBA" id="ARBA00005172"/>
    </source>
</evidence>
<keyword evidence="11 19" id="KW-0812">Transmembrane</keyword>
<evidence type="ECO:0000256" key="8">
    <source>
        <dbReference type="ARBA" id="ARBA00012396"/>
    </source>
</evidence>
<dbReference type="PANTHER" id="PTHR31480">
    <property type="entry name" value="BIFUNCTIONAL LYCOPENE CYCLASE/PHYTOENE SYNTHASE"/>
    <property type="match status" value="1"/>
</dbReference>
<evidence type="ECO:0000256" key="9">
    <source>
        <dbReference type="ARBA" id="ARBA00018909"/>
    </source>
</evidence>
<dbReference type="EMBL" id="JAPDFR010000001">
    <property type="protein sequence ID" value="KAK0390784.1"/>
    <property type="molecule type" value="Genomic_DNA"/>
</dbReference>
<dbReference type="GO" id="GO:0016872">
    <property type="term" value="F:intramolecular lyase activity"/>
    <property type="evidence" value="ECO:0007669"/>
    <property type="project" value="InterPro"/>
</dbReference>
<comment type="subcellular location">
    <subcellularLocation>
        <location evidence="2">Membrane</location>
        <topology evidence="2">Multi-pass membrane protein</topology>
    </subcellularLocation>
</comment>
<evidence type="ECO:0000256" key="10">
    <source>
        <dbReference type="ARBA" id="ARBA00022679"/>
    </source>
</evidence>
<comment type="pathway">
    <text evidence="3">Carotenoid biosynthesis; beta-carotene biosynthesis.</text>
</comment>
<dbReference type="Pfam" id="PF00494">
    <property type="entry name" value="SQS_PSY"/>
    <property type="match status" value="1"/>
</dbReference>
<keyword evidence="13 19" id="KW-1133">Transmembrane helix</keyword>
<keyword evidence="21" id="KW-1185">Reference proteome</keyword>
<feature type="transmembrane region" description="Helical" evidence="19">
    <location>
        <begin position="6"/>
        <end position="24"/>
    </location>
</feature>
<comment type="similarity">
    <text evidence="6">In the C-terminal section; belongs to the phytoene/squalene synthase family.</text>
</comment>
<gene>
    <name evidence="20" type="ORF">NLU13_0287</name>
</gene>
<dbReference type="GO" id="GO:0045436">
    <property type="term" value="F:lycopene beta cyclase activity"/>
    <property type="evidence" value="ECO:0007669"/>
    <property type="project" value="UniProtKB-ARBA"/>
</dbReference>
<comment type="catalytic activity">
    <reaction evidence="1">
        <text>2 (2E,6E,10E)-geranylgeranyl diphosphate = 15-cis-phytoene + 2 diphosphate</text>
        <dbReference type="Rhea" id="RHEA:34475"/>
        <dbReference type="ChEBI" id="CHEBI:27787"/>
        <dbReference type="ChEBI" id="CHEBI:33019"/>
        <dbReference type="ChEBI" id="CHEBI:58756"/>
        <dbReference type="EC" id="2.5.1.32"/>
    </reaction>
</comment>
<dbReference type="GO" id="GO:0016117">
    <property type="term" value="P:carotenoid biosynthetic process"/>
    <property type="evidence" value="ECO:0007669"/>
    <property type="project" value="UniProtKB-KW"/>
</dbReference>
<dbReference type="NCBIfam" id="TIGR03462">
    <property type="entry name" value="CarR_dom_SF"/>
    <property type="match status" value="2"/>
</dbReference>
<dbReference type="InterPro" id="IPR019845">
    <property type="entry name" value="Squalene/phytoene_synthase_CS"/>
</dbReference>
<proteinExistence type="inferred from homology"/>
<evidence type="ECO:0000256" key="15">
    <source>
        <dbReference type="ARBA" id="ARBA00023235"/>
    </source>
</evidence>
<evidence type="ECO:0000256" key="11">
    <source>
        <dbReference type="ARBA" id="ARBA00022692"/>
    </source>
</evidence>
<comment type="catalytic activity">
    <reaction evidence="18">
        <text>all-trans-lycopene = gamma-carotene</text>
        <dbReference type="Rhea" id="RHEA:32219"/>
        <dbReference type="ChEBI" id="CHEBI:15948"/>
        <dbReference type="ChEBI" id="CHEBI:27740"/>
        <dbReference type="EC" id="5.5.1.19"/>
    </reaction>
</comment>
<evidence type="ECO:0000256" key="13">
    <source>
        <dbReference type="ARBA" id="ARBA00022989"/>
    </source>
</evidence>
<keyword evidence="10" id="KW-0808">Transferase</keyword>
<comment type="pathway">
    <text evidence="4">Carotenoid biosynthesis; phytoene biosynthesis; all-trans-phytoene from geranylgeranyl diphosphate: step 1/1.</text>
</comment>
<dbReference type="InterPro" id="IPR033904">
    <property type="entry name" value="Trans_IPPS_HH"/>
</dbReference>
<sequence length="584" mass="64798">MGWDYALVHLKFTIPLAGFLLVTTKPFLTRLDLVRIAFIITIAVIATIPWDSYLIRTGVWTYPPGGVLGPSLFAIPIEELFFFVIQTFITSLLYILFSKPVLQAQYLSTSETRPAWVNKGRAIGQLTLAGLALWGGWLVSQNGDGTYLGLILAWACPFALLTWTLTADMILSMPWVTTLLPILAPTLYLWVVDELSLSQGVWSIEGGTKYDLQIFGSLEIEEAVFFLISNILVVFGIAAFDKAVTVCDTFPEKFERPADALPVGDLLRARFASSTSYDMHRINGIKEAVSRLQKKSRSFYIASSVFPGRLRIDLTLLYSFCRLADDLVDDASSPQEAMAWIAKLQKFLELSYDSQKSSEVKDYIHNNFPPSAHSALELVPTHILSDEALYALLEGFRTDVLFNSPASNGKPNFPIVEESDLETYGFRVAGTIGMLCLDLVFHHTAHGQDKALLFNAASEMGIALQFVNIARDVAVDAALNRVYLPTSWLKEEGLTPEDVVAQPTGPKIELLRKRLLGKAFERYRASRPQMELIPGEARGPMTVAVESYMEIGRVLAEGGLRVEGKATVPVLRRMGVVWKTLMAP</sequence>
<evidence type="ECO:0000256" key="2">
    <source>
        <dbReference type="ARBA" id="ARBA00004141"/>
    </source>
</evidence>
<comment type="similarity">
    <text evidence="5">In the N-terminal section; belongs to the lycopene beta-cyclase family.</text>
</comment>
<dbReference type="InterPro" id="IPR002060">
    <property type="entry name" value="Squ/phyt_synthse"/>
</dbReference>
<evidence type="ECO:0000256" key="5">
    <source>
        <dbReference type="ARBA" id="ARBA00008247"/>
    </source>
</evidence>
<dbReference type="InterPro" id="IPR017825">
    <property type="entry name" value="Lycopene_cyclase_dom"/>
</dbReference>
<evidence type="ECO:0000256" key="6">
    <source>
        <dbReference type="ARBA" id="ARBA00008406"/>
    </source>
</evidence>
<dbReference type="InterPro" id="IPR044843">
    <property type="entry name" value="Trans_IPPS_bact-type"/>
</dbReference>
<dbReference type="InterPro" id="IPR008949">
    <property type="entry name" value="Isoprenoid_synthase_dom_sf"/>
</dbReference>
<dbReference type="SFLD" id="SFLDS00005">
    <property type="entry name" value="Isoprenoid_Synthase_Type_I"/>
    <property type="match status" value="1"/>
</dbReference>
<feature type="transmembrane region" description="Helical" evidence="19">
    <location>
        <begin position="146"/>
        <end position="166"/>
    </location>
</feature>
<evidence type="ECO:0000256" key="19">
    <source>
        <dbReference type="SAM" id="Phobius"/>
    </source>
</evidence>
<evidence type="ECO:0000256" key="17">
    <source>
        <dbReference type="ARBA" id="ARBA00029313"/>
    </source>
</evidence>